<dbReference type="SUPFAM" id="SSF52172">
    <property type="entry name" value="CheY-like"/>
    <property type="match status" value="1"/>
</dbReference>
<reference evidence="4" key="2">
    <citation type="journal article" date="2021" name="PeerJ">
        <title>Extensive microbial diversity within the chicken gut microbiome revealed by metagenomics and culture.</title>
        <authorList>
            <person name="Gilroy R."/>
            <person name="Ravi A."/>
            <person name="Getino M."/>
            <person name="Pursley I."/>
            <person name="Horton D.L."/>
            <person name="Alikhan N.F."/>
            <person name="Baker D."/>
            <person name="Gharbi K."/>
            <person name="Hall N."/>
            <person name="Watson M."/>
            <person name="Adriaenssens E.M."/>
            <person name="Foster-Nyarko E."/>
            <person name="Jarju S."/>
            <person name="Secka A."/>
            <person name="Antonio M."/>
            <person name="Oren A."/>
            <person name="Chaudhuri R.R."/>
            <person name="La Ragione R."/>
            <person name="Hildebrand F."/>
            <person name="Pallen M.J."/>
        </authorList>
    </citation>
    <scope>NUCLEOTIDE SEQUENCE</scope>
    <source>
        <strain evidence="4">G3-3990</strain>
    </source>
</reference>
<name>A0A9D9HRI2_9BACT</name>
<dbReference type="SMART" id="SM00448">
    <property type="entry name" value="REC"/>
    <property type="match status" value="1"/>
</dbReference>
<proteinExistence type="predicted"/>
<evidence type="ECO:0000259" key="3">
    <source>
        <dbReference type="PROSITE" id="PS50930"/>
    </source>
</evidence>
<comment type="caution">
    <text evidence="4">The sequence shown here is derived from an EMBL/GenBank/DDBJ whole genome shotgun (WGS) entry which is preliminary data.</text>
</comment>
<dbReference type="InterPro" id="IPR046947">
    <property type="entry name" value="LytR-like"/>
</dbReference>
<evidence type="ECO:0000313" key="5">
    <source>
        <dbReference type="Proteomes" id="UP000823641"/>
    </source>
</evidence>
<protein>
    <submittedName>
        <fullName evidence="4">Response regulator transcription factor</fullName>
    </submittedName>
</protein>
<dbReference type="GO" id="GO:0000156">
    <property type="term" value="F:phosphorelay response regulator activity"/>
    <property type="evidence" value="ECO:0007669"/>
    <property type="project" value="InterPro"/>
</dbReference>
<evidence type="ECO:0000259" key="2">
    <source>
        <dbReference type="PROSITE" id="PS50110"/>
    </source>
</evidence>
<feature type="domain" description="HTH LytTR-type" evidence="3">
    <location>
        <begin position="146"/>
        <end position="229"/>
    </location>
</feature>
<dbReference type="InterPro" id="IPR001789">
    <property type="entry name" value="Sig_transdc_resp-reg_receiver"/>
</dbReference>
<dbReference type="SMART" id="SM00850">
    <property type="entry name" value="LytTR"/>
    <property type="match status" value="1"/>
</dbReference>
<sequence>MKVFIVEDEIPAQVNLKRALKANFSDIEVVGVADSVVSAVAWFQNPENETDIVFMDVELSDGLCFEIFNRVHIDAKIIITTAYDNYAIKAFKINSVDYLLKPIDNRELIAAVERCQRSMKEDTHAENDEGSGADLHSAYREYKQRFVVKIGDHIIIVGVDDIAYFISRDKTSYIITHDGKSYITDQSLDTIETLLDPKNFFRISRACITNIHAIDAVSRHFSGRLKVTLVPKLDEDIFISRVRTNDFMRWING</sequence>
<dbReference type="AlphaFoldDB" id="A0A9D9HRI2"/>
<dbReference type="EMBL" id="JADIMG010000004">
    <property type="protein sequence ID" value="MBO8458826.1"/>
    <property type="molecule type" value="Genomic_DNA"/>
</dbReference>
<organism evidence="4 5">
    <name type="scientific">Candidatus Gallipaludibacter merdavium</name>
    <dbReference type="NCBI Taxonomy" id="2840839"/>
    <lineage>
        <taxon>Bacteria</taxon>
        <taxon>Pseudomonadati</taxon>
        <taxon>Bacteroidota</taxon>
        <taxon>Bacteroidia</taxon>
        <taxon>Bacteroidales</taxon>
        <taxon>Candidatus Gallipaludibacter</taxon>
    </lineage>
</organism>
<feature type="modified residue" description="4-aspartylphosphate" evidence="1">
    <location>
        <position position="56"/>
    </location>
</feature>
<evidence type="ECO:0000256" key="1">
    <source>
        <dbReference type="PROSITE-ProRule" id="PRU00169"/>
    </source>
</evidence>
<dbReference type="PROSITE" id="PS50930">
    <property type="entry name" value="HTH_LYTTR"/>
    <property type="match status" value="1"/>
</dbReference>
<evidence type="ECO:0000313" key="4">
    <source>
        <dbReference type="EMBL" id="MBO8458826.1"/>
    </source>
</evidence>
<keyword evidence="1" id="KW-0597">Phosphoprotein</keyword>
<dbReference type="Pfam" id="PF00072">
    <property type="entry name" value="Response_reg"/>
    <property type="match status" value="1"/>
</dbReference>
<dbReference type="PANTHER" id="PTHR37299">
    <property type="entry name" value="TRANSCRIPTIONAL REGULATOR-RELATED"/>
    <property type="match status" value="1"/>
</dbReference>
<dbReference type="Pfam" id="PF04397">
    <property type="entry name" value="LytTR"/>
    <property type="match status" value="1"/>
</dbReference>
<dbReference type="Gene3D" id="2.40.50.1020">
    <property type="entry name" value="LytTr DNA-binding domain"/>
    <property type="match status" value="1"/>
</dbReference>
<dbReference type="InterPro" id="IPR007492">
    <property type="entry name" value="LytTR_DNA-bd_dom"/>
</dbReference>
<dbReference type="Gene3D" id="3.40.50.2300">
    <property type="match status" value="1"/>
</dbReference>
<accession>A0A9D9HRI2</accession>
<dbReference type="GO" id="GO:0003677">
    <property type="term" value="F:DNA binding"/>
    <property type="evidence" value="ECO:0007669"/>
    <property type="project" value="InterPro"/>
</dbReference>
<gene>
    <name evidence="4" type="ORF">IAA73_00610</name>
</gene>
<feature type="domain" description="Response regulatory" evidence="2">
    <location>
        <begin position="2"/>
        <end position="116"/>
    </location>
</feature>
<dbReference type="PROSITE" id="PS50110">
    <property type="entry name" value="RESPONSE_REGULATORY"/>
    <property type="match status" value="1"/>
</dbReference>
<dbReference type="Proteomes" id="UP000823641">
    <property type="component" value="Unassembled WGS sequence"/>
</dbReference>
<reference evidence="4" key="1">
    <citation type="submission" date="2020-10" db="EMBL/GenBank/DDBJ databases">
        <authorList>
            <person name="Gilroy R."/>
        </authorList>
    </citation>
    <scope>NUCLEOTIDE SEQUENCE</scope>
    <source>
        <strain evidence="4">G3-3990</strain>
    </source>
</reference>
<dbReference type="PANTHER" id="PTHR37299:SF1">
    <property type="entry name" value="STAGE 0 SPORULATION PROTEIN A HOMOLOG"/>
    <property type="match status" value="1"/>
</dbReference>
<dbReference type="InterPro" id="IPR011006">
    <property type="entry name" value="CheY-like_superfamily"/>
</dbReference>